<reference evidence="1 2" key="1">
    <citation type="submission" date="2021-08" db="EMBL/GenBank/DDBJ databases">
        <authorList>
            <person name="Peeters C."/>
        </authorList>
    </citation>
    <scope>NUCLEOTIDE SEQUENCE [LARGE SCALE GENOMIC DNA]</scope>
    <source>
        <strain evidence="1 2">LMG 21510</strain>
    </source>
</reference>
<sequence length="664" mass="70955">MLRTDIVEVQRLGGRIRWVSGLSAFEAALADLLLVPTKCRDPLVRALGERLPVLPEPLRGPAHQALQPYVRACATPTGQDAGHGSRPEWHRLVDAGIAGDPQDLLHRILASPADARAALVEAWVGSDVPPPPPVSLWPRILDALPAPARAAVLATMAQTIPDAEYGKALQIIITAVQASVEGDGFLPADLARTLARLAGGLGWQVSNEVPARLGQYWDEVFGLARRLPLPAQPEVMSQLATLVHADDAPSPADDAAKPRPRWSGFIGYVSAHFAPADATRILGDLAQASSNAEDGERHPHAAPLSRALCKAAMALPDTWCAKLLAIVLDCAPADELAALALWEEGLRAGEPLAASVAAPLYTSLARSIRTLPASHQAACWDALCHCLETHADIAPLTPAMLELARHAIGSRSLERRTLLLRTAGRLPAEDRGRLCAAMTMTSDITPALWRAQVMDLESLPLHVRHRTAAWLSVALFGYQTGPHGFRPALTEPFLPDPGGLAAAEYPRNAAQALDRLSDILVLLPLADRGAVLVSLSRTGAGLCVNPLPWSAARVNWLLREVMKLAPLHHHGLDVVTNVAHSAARQCPSEAEALAVFSAFHGAVAALPADARVSALFHLTAMMQRLVKDQRALQAINPLWVGLPASDLMPLRTRKRKEPPEGAAD</sequence>
<dbReference type="Proteomes" id="UP000721236">
    <property type="component" value="Unassembled WGS sequence"/>
</dbReference>
<keyword evidence="2" id="KW-1185">Reference proteome</keyword>
<accession>A0ABM8XHI6</accession>
<comment type="caution">
    <text evidence="1">The sequence shown here is derived from an EMBL/GenBank/DDBJ whole genome shotgun (WGS) entry which is preliminary data.</text>
</comment>
<dbReference type="EMBL" id="CAJZAH010000004">
    <property type="protein sequence ID" value="CAG9179597.1"/>
    <property type="molecule type" value="Genomic_DNA"/>
</dbReference>
<name>A0ABM8XHI6_9BURK</name>
<gene>
    <name evidence="1" type="ORF">LMG21510_03833</name>
</gene>
<proteinExistence type="predicted"/>
<evidence type="ECO:0000313" key="2">
    <source>
        <dbReference type="Proteomes" id="UP000721236"/>
    </source>
</evidence>
<organism evidence="1 2">
    <name type="scientific">Cupriavidus respiraculi</name>
    <dbReference type="NCBI Taxonomy" id="195930"/>
    <lineage>
        <taxon>Bacteria</taxon>
        <taxon>Pseudomonadati</taxon>
        <taxon>Pseudomonadota</taxon>
        <taxon>Betaproteobacteria</taxon>
        <taxon>Burkholderiales</taxon>
        <taxon>Burkholderiaceae</taxon>
        <taxon>Cupriavidus</taxon>
    </lineage>
</organism>
<evidence type="ECO:0000313" key="1">
    <source>
        <dbReference type="EMBL" id="CAG9179597.1"/>
    </source>
</evidence>
<protein>
    <submittedName>
        <fullName evidence="1">Uncharacterized protein</fullName>
    </submittedName>
</protein>